<accession>A0A2S9QLN1</accession>
<keyword evidence="2" id="KW-0472">Membrane</keyword>
<keyword evidence="2" id="KW-1133">Transmembrane helix</keyword>
<reference evidence="3 4" key="1">
    <citation type="journal article" date="2017" name="New Microbes New Infect">
        <title>Genome sequence of 'Leucobacter massiliensis' sp. nov. isolated from human pharynx after travel to the 2014 Hajj.</title>
        <authorList>
            <person name="Leangapichart T."/>
            <person name="Gautret P."/>
            <person name="Nguyen T.T."/>
            <person name="Armstrong N."/>
            <person name="Rolain J.M."/>
        </authorList>
    </citation>
    <scope>NUCLEOTIDE SEQUENCE [LARGE SCALE GENOMIC DNA]</scope>
    <source>
        <strain evidence="3 4">122RC15</strain>
    </source>
</reference>
<organism evidence="3 4">
    <name type="scientific">Leucobacter massiliensis</name>
    <dbReference type="NCBI Taxonomy" id="1686285"/>
    <lineage>
        <taxon>Bacteria</taxon>
        <taxon>Bacillati</taxon>
        <taxon>Actinomycetota</taxon>
        <taxon>Actinomycetes</taxon>
        <taxon>Micrococcales</taxon>
        <taxon>Microbacteriaceae</taxon>
        <taxon>Leucobacter</taxon>
    </lineage>
</organism>
<name>A0A2S9QLN1_9MICO</name>
<dbReference type="RefSeq" id="WP_105805848.1">
    <property type="nucleotide sequence ID" value="NZ_MWZD01000018.1"/>
</dbReference>
<keyword evidence="2" id="KW-0812">Transmembrane</keyword>
<gene>
    <name evidence="3" type="ORF">B4915_10850</name>
</gene>
<keyword evidence="4" id="KW-1185">Reference proteome</keyword>
<feature type="transmembrane region" description="Helical" evidence="2">
    <location>
        <begin position="93"/>
        <end position="111"/>
    </location>
</feature>
<evidence type="ECO:0000256" key="2">
    <source>
        <dbReference type="SAM" id="Phobius"/>
    </source>
</evidence>
<dbReference type="EMBL" id="MWZD01000018">
    <property type="protein sequence ID" value="PRI10498.1"/>
    <property type="molecule type" value="Genomic_DNA"/>
</dbReference>
<feature type="transmembrane region" description="Helical" evidence="2">
    <location>
        <begin position="23"/>
        <end position="47"/>
    </location>
</feature>
<evidence type="ECO:0000313" key="4">
    <source>
        <dbReference type="Proteomes" id="UP000238650"/>
    </source>
</evidence>
<evidence type="ECO:0000256" key="1">
    <source>
        <dbReference type="SAM" id="MobiDB-lite"/>
    </source>
</evidence>
<protein>
    <submittedName>
        <fullName evidence="3">Uncharacterized protein</fullName>
    </submittedName>
</protein>
<feature type="region of interest" description="Disordered" evidence="1">
    <location>
        <begin position="1"/>
        <end position="20"/>
    </location>
</feature>
<sequence>MRPSGSTNDDAPRPSDHGASSRTVTLVLAYLALLPMSLIWGLFLLLLGASSGAGTMAAVLPMIAYLCTGWAWGLIAGIALVRATGRRHGRHATVVAATALTFVVLGAFILVPR</sequence>
<proteinExistence type="predicted"/>
<dbReference type="Proteomes" id="UP000238650">
    <property type="component" value="Unassembled WGS sequence"/>
</dbReference>
<dbReference type="AlphaFoldDB" id="A0A2S9QLN1"/>
<evidence type="ECO:0000313" key="3">
    <source>
        <dbReference type="EMBL" id="PRI10498.1"/>
    </source>
</evidence>
<feature type="transmembrane region" description="Helical" evidence="2">
    <location>
        <begin position="59"/>
        <end position="81"/>
    </location>
</feature>
<comment type="caution">
    <text evidence="3">The sequence shown here is derived from an EMBL/GenBank/DDBJ whole genome shotgun (WGS) entry which is preliminary data.</text>
</comment>